<feature type="domain" description="OmpR/PhoB-type" evidence="5">
    <location>
        <begin position="45"/>
        <end position="143"/>
    </location>
</feature>
<dbReference type="SMART" id="SM00862">
    <property type="entry name" value="Trans_reg_C"/>
    <property type="match status" value="1"/>
</dbReference>
<dbReference type="AlphaFoldDB" id="A0A4R2HY02"/>
<feature type="region of interest" description="Disordered" evidence="3">
    <location>
        <begin position="795"/>
        <end position="824"/>
    </location>
</feature>
<keyword evidence="1 2" id="KW-0238">DNA-binding</keyword>
<feature type="transmembrane region" description="Helical" evidence="4">
    <location>
        <begin position="182"/>
        <end position="200"/>
    </location>
</feature>
<dbReference type="GO" id="GO:0000160">
    <property type="term" value="P:phosphorelay signal transduction system"/>
    <property type="evidence" value="ECO:0007669"/>
    <property type="project" value="InterPro"/>
</dbReference>
<protein>
    <submittedName>
        <fullName evidence="6">DNA-binding winged helix-turn-helix (WHTH) protein</fullName>
    </submittedName>
</protein>
<dbReference type="InterPro" id="IPR016032">
    <property type="entry name" value="Sig_transdc_resp-reg_C-effctor"/>
</dbReference>
<name>A0A4R2HY02_9GAMM</name>
<evidence type="ECO:0000256" key="3">
    <source>
        <dbReference type="SAM" id="MobiDB-lite"/>
    </source>
</evidence>
<keyword evidence="4" id="KW-0472">Membrane</keyword>
<keyword evidence="7" id="KW-1185">Reference proteome</keyword>
<keyword evidence="4" id="KW-1133">Transmembrane helix</keyword>
<dbReference type="InterPro" id="IPR001867">
    <property type="entry name" value="OmpR/PhoB-type_DNA-bd"/>
</dbReference>
<dbReference type="GO" id="GO:0006355">
    <property type="term" value="P:regulation of DNA-templated transcription"/>
    <property type="evidence" value="ECO:0007669"/>
    <property type="project" value="InterPro"/>
</dbReference>
<dbReference type="Gene3D" id="1.25.40.10">
    <property type="entry name" value="Tetratricopeptide repeat domain"/>
    <property type="match status" value="2"/>
</dbReference>
<dbReference type="PROSITE" id="PS51755">
    <property type="entry name" value="OMPR_PHOB"/>
    <property type="match status" value="1"/>
</dbReference>
<evidence type="ECO:0000313" key="7">
    <source>
        <dbReference type="Proteomes" id="UP000294862"/>
    </source>
</evidence>
<comment type="caution">
    <text evidence="6">The sequence shown here is derived from an EMBL/GenBank/DDBJ whole genome shotgun (WGS) entry which is preliminary data.</text>
</comment>
<gene>
    <name evidence="6" type="ORF">EV148_1139</name>
</gene>
<dbReference type="Pfam" id="PF00486">
    <property type="entry name" value="Trans_reg_C"/>
    <property type="match status" value="1"/>
</dbReference>
<evidence type="ECO:0000313" key="6">
    <source>
        <dbReference type="EMBL" id="TCO36267.1"/>
    </source>
</evidence>
<dbReference type="EMBL" id="SLWQ01000013">
    <property type="protein sequence ID" value="TCO36267.1"/>
    <property type="molecule type" value="Genomic_DNA"/>
</dbReference>
<dbReference type="SUPFAM" id="SSF46894">
    <property type="entry name" value="C-terminal effector domain of the bipartite response regulators"/>
    <property type="match status" value="1"/>
</dbReference>
<dbReference type="Proteomes" id="UP000294862">
    <property type="component" value="Unassembled WGS sequence"/>
</dbReference>
<proteinExistence type="predicted"/>
<dbReference type="Pfam" id="PF13424">
    <property type="entry name" value="TPR_12"/>
    <property type="match status" value="1"/>
</dbReference>
<dbReference type="PANTHER" id="PTHR47691:SF3">
    <property type="entry name" value="HTH-TYPE TRANSCRIPTIONAL REGULATOR RV0890C-RELATED"/>
    <property type="match status" value="1"/>
</dbReference>
<reference evidence="6 7" key="1">
    <citation type="journal article" date="2015" name="Stand. Genomic Sci.">
        <title>Genomic Encyclopedia of Bacterial and Archaeal Type Strains, Phase III: the genomes of soil and plant-associated and newly described type strains.</title>
        <authorList>
            <person name="Whitman W.B."/>
            <person name="Woyke T."/>
            <person name="Klenk H.P."/>
            <person name="Zhou Y."/>
            <person name="Lilburn T.G."/>
            <person name="Beck B.J."/>
            <person name="De Vos P."/>
            <person name="Vandamme P."/>
            <person name="Eisen J.A."/>
            <person name="Garrity G."/>
            <person name="Hugenholtz P."/>
            <person name="Kyrpides N.C."/>
        </authorList>
    </citation>
    <scope>NUCLEOTIDE SEQUENCE [LARGE SCALE GENOMIC DNA]</scope>
    <source>
        <strain evidence="6 7">A3</strain>
    </source>
</reference>
<dbReference type="InterPro" id="IPR019734">
    <property type="entry name" value="TPR_rpt"/>
</dbReference>
<dbReference type="SMART" id="SM00028">
    <property type="entry name" value="TPR"/>
    <property type="match status" value="4"/>
</dbReference>
<dbReference type="PANTHER" id="PTHR47691">
    <property type="entry name" value="REGULATOR-RELATED"/>
    <property type="match status" value="1"/>
</dbReference>
<sequence>MSGNVCKATFRGTVKTGPVPPGRAVAAMRPCRLARLAPSRSLVARLRYRTGDILIDLDAREILHGGTPVEVEAKVFDLIALLLRERRRALDKRELNAALWGERPVTDAALSQQLRKARRALGDDGDAQRVIRTVHGRGLRWVADVVELTDAQPATPPPAVAPAAPAARAVELPAPGRRPRRFAWAVLCACVLLLAGIFGYRSFPPPVDTSSATGTRIAILPIEDRSGDDGLAWTRSGLMGLMAGLFGEDARIDVVPAKDVLASDKAARVLDADGVAALRAAFGATHLVATRLRRVGSLYELDLRLVGAGAAERSETLHGSAPAPLAVDAVAQVRRWLGLAALPDVRHKGIESAFLAEAYARGLDAQLHGDTAGARRYFEICLDQDPALAWPRLGLAIAQGTAGDAQASADNAAKVAAAAREQGDEELLVAAERQLGSLAFRRGDLEGAARHLQAALADVSESRPFVLTDLLVAQASVEDERGRFDEARALFERALALARGTGNRRGEALVLVNLAAVDNGAGDAAAAGAKLREGLDAARVAGDATLEGHTLASLGATEANQGRLLDAATLLQQALALARRRGDVQLEMLASLQLLGVLAPFDRDADIAILAGRVRNAAERQHNPYWQAELDWALGLHAARRGDLADALRRYAAARATYAEAGIARSLAPVLTDIVAAAAANGDAKTAHEAADAFRAIAQADARSWAAWLPLLDAQVRFVDGDAAGARDELAARLDRAPAATGPAAQASLFQLGRWQVAAGAPDDLLLRDAWKPWLGQHPEAIALHVRALRSAHRDEEADAEQARLDRLQRAPQLAVSEPAPATP</sequence>
<feature type="DNA-binding region" description="OmpR/PhoB-type" evidence="2">
    <location>
        <begin position="45"/>
        <end position="143"/>
    </location>
</feature>
<dbReference type="GO" id="GO:0003677">
    <property type="term" value="F:DNA binding"/>
    <property type="evidence" value="ECO:0007669"/>
    <property type="project" value="UniProtKB-UniRule"/>
</dbReference>
<evidence type="ECO:0000256" key="4">
    <source>
        <dbReference type="SAM" id="Phobius"/>
    </source>
</evidence>
<keyword evidence="4" id="KW-0812">Transmembrane</keyword>
<dbReference type="Gene3D" id="1.10.10.10">
    <property type="entry name" value="Winged helix-like DNA-binding domain superfamily/Winged helix DNA-binding domain"/>
    <property type="match status" value="1"/>
</dbReference>
<dbReference type="SUPFAM" id="SSF48452">
    <property type="entry name" value="TPR-like"/>
    <property type="match status" value="2"/>
</dbReference>
<evidence type="ECO:0000256" key="2">
    <source>
        <dbReference type="PROSITE-ProRule" id="PRU01091"/>
    </source>
</evidence>
<evidence type="ECO:0000259" key="5">
    <source>
        <dbReference type="PROSITE" id="PS51755"/>
    </source>
</evidence>
<organism evidence="6 7">
    <name type="scientific">Dokdonella fugitiva</name>
    <dbReference type="NCBI Taxonomy" id="328517"/>
    <lineage>
        <taxon>Bacteria</taxon>
        <taxon>Pseudomonadati</taxon>
        <taxon>Pseudomonadota</taxon>
        <taxon>Gammaproteobacteria</taxon>
        <taxon>Lysobacterales</taxon>
        <taxon>Rhodanobacteraceae</taxon>
        <taxon>Dokdonella</taxon>
    </lineage>
</organism>
<dbReference type="InterPro" id="IPR036388">
    <property type="entry name" value="WH-like_DNA-bd_sf"/>
</dbReference>
<evidence type="ECO:0000256" key="1">
    <source>
        <dbReference type="ARBA" id="ARBA00023125"/>
    </source>
</evidence>
<feature type="compositionally biased region" description="Basic and acidic residues" evidence="3">
    <location>
        <begin position="795"/>
        <end position="809"/>
    </location>
</feature>
<accession>A0A4R2HY02</accession>
<dbReference type="InterPro" id="IPR011990">
    <property type="entry name" value="TPR-like_helical_dom_sf"/>
</dbReference>